<gene>
    <name evidence="2" type="ORF">N7U62_02295</name>
</gene>
<evidence type="ECO:0000313" key="3">
    <source>
        <dbReference type="Proteomes" id="UP001300692"/>
    </source>
</evidence>
<keyword evidence="1" id="KW-1133">Transmembrane helix</keyword>
<dbReference type="Pfam" id="PF04403">
    <property type="entry name" value="PqiA"/>
    <property type="match status" value="1"/>
</dbReference>
<dbReference type="Proteomes" id="UP001300692">
    <property type="component" value="Unassembled WGS sequence"/>
</dbReference>
<feature type="transmembrane region" description="Helical" evidence="1">
    <location>
        <begin position="65"/>
        <end position="91"/>
    </location>
</feature>
<evidence type="ECO:0000313" key="2">
    <source>
        <dbReference type="EMBL" id="MCV9385471.1"/>
    </source>
</evidence>
<dbReference type="EMBL" id="JAOYOD010000001">
    <property type="protein sequence ID" value="MCV9385471.1"/>
    <property type="molecule type" value="Genomic_DNA"/>
</dbReference>
<comment type="caution">
    <text evidence="2">The sequence shown here is derived from an EMBL/GenBank/DDBJ whole genome shotgun (WGS) entry which is preliminary data.</text>
</comment>
<organism evidence="2 3">
    <name type="scientific">Reichenbachiella ulvae</name>
    <dbReference type="NCBI Taxonomy" id="2980104"/>
    <lineage>
        <taxon>Bacteria</taxon>
        <taxon>Pseudomonadati</taxon>
        <taxon>Bacteroidota</taxon>
        <taxon>Cytophagia</taxon>
        <taxon>Cytophagales</taxon>
        <taxon>Reichenbachiellaceae</taxon>
        <taxon>Reichenbachiella</taxon>
    </lineage>
</organism>
<keyword evidence="1" id="KW-0472">Membrane</keyword>
<protein>
    <submittedName>
        <fullName evidence="2">Paraquat-inducible protein A</fullName>
    </submittedName>
</protein>
<proteinExistence type="predicted"/>
<dbReference type="InterPro" id="IPR007498">
    <property type="entry name" value="PqiA-like"/>
</dbReference>
<sequence length="161" mass="17985">MRSRNIAALVLTIVSLAILYPGLTLPMLRITVAADLPILGRTTFFEQTQSILETIDTLYSNNNKFVGILILLFSIIIPIAKGVSMMAVLLVKKAAWKLQLYRVVHSIGKWSMADVFVVGIFIAFLSTESNRSVEAELFEGFYYFTAYCLVSLLSIQLVKLD</sequence>
<name>A0ABT3CPG4_9BACT</name>
<feature type="transmembrane region" description="Helical" evidence="1">
    <location>
        <begin position="140"/>
        <end position="158"/>
    </location>
</feature>
<dbReference type="RefSeq" id="WP_264136260.1">
    <property type="nucleotide sequence ID" value="NZ_JAOYOD010000001.1"/>
</dbReference>
<reference evidence="2 3" key="1">
    <citation type="submission" date="2022-10" db="EMBL/GenBank/DDBJ databases">
        <title>Comparative genomics and taxonomic characterization of three novel marine species of genus Reichenbachiella exhibiting antioxidant and polysaccharide degradation activities.</title>
        <authorList>
            <person name="Muhammad N."/>
            <person name="Lee Y.-J."/>
            <person name="Ko J."/>
            <person name="Kim S.-G."/>
        </authorList>
    </citation>
    <scope>NUCLEOTIDE SEQUENCE [LARGE SCALE GENOMIC DNA]</scope>
    <source>
        <strain evidence="2 3">ABR2-5</strain>
    </source>
</reference>
<keyword evidence="3" id="KW-1185">Reference proteome</keyword>
<keyword evidence="1" id="KW-0812">Transmembrane</keyword>
<evidence type="ECO:0000256" key="1">
    <source>
        <dbReference type="SAM" id="Phobius"/>
    </source>
</evidence>
<feature type="transmembrane region" description="Helical" evidence="1">
    <location>
        <begin position="103"/>
        <end position="125"/>
    </location>
</feature>
<accession>A0ABT3CPG4</accession>